<evidence type="ECO:0000259" key="1">
    <source>
        <dbReference type="SMART" id="SM00382"/>
    </source>
</evidence>
<evidence type="ECO:0000313" key="3">
    <source>
        <dbReference type="Proteomes" id="UP000050836"/>
    </source>
</evidence>
<dbReference type="SUPFAM" id="SSF47090">
    <property type="entry name" value="PGBD-like"/>
    <property type="match status" value="1"/>
</dbReference>
<evidence type="ECO:0000313" key="2">
    <source>
        <dbReference type="EMBL" id="KRG44930.1"/>
    </source>
</evidence>
<feature type="domain" description="AAA+ ATPase" evidence="1">
    <location>
        <begin position="48"/>
        <end position="198"/>
    </location>
</feature>
<dbReference type="InterPro" id="IPR002477">
    <property type="entry name" value="Peptidoglycan-bd-like"/>
</dbReference>
<dbReference type="SMART" id="SM00382">
    <property type="entry name" value="AAA"/>
    <property type="match status" value="1"/>
</dbReference>
<dbReference type="InterPro" id="IPR049945">
    <property type="entry name" value="AAA_22"/>
</dbReference>
<dbReference type="GO" id="GO:0016887">
    <property type="term" value="F:ATP hydrolysis activity"/>
    <property type="evidence" value="ECO:0007669"/>
    <property type="project" value="InterPro"/>
</dbReference>
<comment type="caution">
    <text evidence="2">The sequence shown here is derived from an EMBL/GenBank/DDBJ whole genome shotgun (WGS) entry which is preliminary data.</text>
</comment>
<reference evidence="2 3" key="1">
    <citation type="submission" date="2015-10" db="EMBL/GenBank/DDBJ databases">
        <title>Genome sequencing and analysis of members of genus Stenotrophomonas.</title>
        <authorList>
            <person name="Patil P.P."/>
            <person name="Midha S."/>
            <person name="Patil P.B."/>
        </authorList>
    </citation>
    <scope>NUCLEOTIDE SEQUENCE [LARGE SCALE GENOMIC DNA]</scope>
    <source>
        <strain evidence="2 3">JCM 9942</strain>
    </source>
</reference>
<dbReference type="PANTHER" id="PTHR35894">
    <property type="entry name" value="GENERAL SECRETION PATHWAY PROTEIN A-RELATED"/>
    <property type="match status" value="1"/>
</dbReference>
<sequence>MNPAMIRHLELLGLQRSPFPPTPDTTGYFQTLALERDLVEAGHCLRTRAGFVLLTGEVGTGKTTFLRKLIAGLEQDGMVVSLVFNTFLQGGDLLAAVLRDFALMPQGNPAADIETLNRFLLQCWQRQTTCVLVIDDAQNLDIESLELLRLLTCLESGQEKLLQIVLAGQPELLTLLAQPGIRQLTSRISKHACLDPLPAGSVRAYVQHRLQAAGGNDRFSLHEDAAAALYQATGGNPRHIHLIMDRCLYGLYADNGAQRTIDATLVQAAAAEAGVRQPRAKRRHAPSWAIAASLAALCGIATTTLLRSGDSHAEPAPAAAVAQVPQDHAWERCIAKIDPAVRVRQSVPAQTAALLQTHGGRCLRSTGTQAEIAFGAPAMSQPLDAVPGQIRHLQQQLREAGHYDGHIDGRLGPLTHRAIARLQLRYHLPGTGIADPLTLHLLDSLPSGASTSSNPTDIPPYGHG</sequence>
<dbReference type="OrthoDB" id="9780149at2"/>
<dbReference type="RefSeq" id="WP_054659374.1">
    <property type="nucleotide sequence ID" value="NZ_BAZI01000175.1"/>
</dbReference>
<dbReference type="Gene3D" id="1.10.101.10">
    <property type="entry name" value="PGBD-like superfamily/PGBD"/>
    <property type="match status" value="1"/>
</dbReference>
<dbReference type="Pfam" id="PF01471">
    <property type="entry name" value="PG_binding_1"/>
    <property type="match status" value="1"/>
</dbReference>
<protein>
    <recommendedName>
        <fullName evidence="1">AAA+ ATPase domain-containing protein</fullName>
    </recommendedName>
</protein>
<dbReference type="Proteomes" id="UP000050836">
    <property type="component" value="Unassembled WGS sequence"/>
</dbReference>
<name>A0A0R0AR57_9GAMM</name>
<dbReference type="InterPro" id="IPR003593">
    <property type="entry name" value="AAA+_ATPase"/>
</dbReference>
<organism evidence="2 3">
    <name type="scientific">Stenotrophomonas pictorum JCM 9942</name>
    <dbReference type="NCBI Taxonomy" id="1236960"/>
    <lineage>
        <taxon>Bacteria</taxon>
        <taxon>Pseudomonadati</taxon>
        <taxon>Pseudomonadota</taxon>
        <taxon>Gammaproteobacteria</taxon>
        <taxon>Lysobacterales</taxon>
        <taxon>Lysobacteraceae</taxon>
        <taxon>Stenotrophomonas</taxon>
    </lineage>
</organism>
<dbReference type="EMBL" id="LLXS01000005">
    <property type="protein sequence ID" value="KRG44930.1"/>
    <property type="molecule type" value="Genomic_DNA"/>
</dbReference>
<dbReference type="SUPFAM" id="SSF52540">
    <property type="entry name" value="P-loop containing nucleoside triphosphate hydrolases"/>
    <property type="match status" value="1"/>
</dbReference>
<dbReference type="InterPro" id="IPR052026">
    <property type="entry name" value="ExeA_AAA_ATPase_DNA-bind"/>
</dbReference>
<dbReference type="AlphaFoldDB" id="A0A0R0AR57"/>
<proteinExistence type="predicted"/>
<dbReference type="InterPro" id="IPR036366">
    <property type="entry name" value="PGBDSf"/>
</dbReference>
<dbReference type="PANTHER" id="PTHR35894:SF1">
    <property type="entry name" value="PHOSPHORIBULOKINASE _ URIDINE KINASE FAMILY"/>
    <property type="match status" value="1"/>
</dbReference>
<dbReference type="Gene3D" id="3.40.50.300">
    <property type="entry name" value="P-loop containing nucleotide triphosphate hydrolases"/>
    <property type="match status" value="1"/>
</dbReference>
<keyword evidence="3" id="KW-1185">Reference proteome</keyword>
<gene>
    <name evidence="2" type="ORF">ARC78_03730</name>
</gene>
<dbReference type="InterPro" id="IPR036365">
    <property type="entry name" value="PGBD-like_sf"/>
</dbReference>
<dbReference type="Pfam" id="PF13401">
    <property type="entry name" value="AAA_22"/>
    <property type="match status" value="1"/>
</dbReference>
<accession>A0A0R0AR57</accession>
<dbReference type="InterPro" id="IPR027417">
    <property type="entry name" value="P-loop_NTPase"/>
</dbReference>